<dbReference type="Proteomes" id="UP001470230">
    <property type="component" value="Unassembled WGS sequence"/>
</dbReference>
<dbReference type="InterPro" id="IPR035994">
    <property type="entry name" value="Nucleoside_phosphorylase_sf"/>
</dbReference>
<protein>
    <submittedName>
        <fullName evidence="2">Uridine phosphorylase 1</fullName>
    </submittedName>
</protein>
<evidence type="ECO:0000313" key="3">
    <source>
        <dbReference type="Proteomes" id="UP001470230"/>
    </source>
</evidence>
<sequence length="276" mass="30715">MSEFLWLPPSKSVFDSDGRIQPLGVKKGELANRILTVGDPNRALKISKTLDEGSVQVHKGNMIFTVYTGTFKGVPVSIIATGMGYAMAELMIVQSRAVTEGPLYIVRFGTCGCLHADVPIGCYAIADKAYYLRQDYEHESFPYKIAKEPIPFDKELRELVHAQFSKLTQYRTVIGPDTSSDTFYSSQGRFDDNFVMNNSELIQTLLKKEPEALSFEMESYLLAFLANKFPEANLRTAAVCLTIAQRTSGDFLDNDTKYAMEVAASNALLTTLVEIK</sequence>
<feature type="domain" description="Nucleoside phosphorylase" evidence="1">
    <location>
        <begin position="33"/>
        <end position="267"/>
    </location>
</feature>
<evidence type="ECO:0000313" key="2">
    <source>
        <dbReference type="EMBL" id="KAK8860989.1"/>
    </source>
</evidence>
<dbReference type="PANTHER" id="PTHR43691">
    <property type="entry name" value="URIDINE PHOSPHORYLASE"/>
    <property type="match status" value="1"/>
</dbReference>
<name>A0ABR2IE56_9EUKA</name>
<reference evidence="2 3" key="1">
    <citation type="submission" date="2024-04" db="EMBL/GenBank/DDBJ databases">
        <title>Tritrichomonas musculus Genome.</title>
        <authorList>
            <person name="Alves-Ferreira E."/>
            <person name="Grigg M."/>
            <person name="Lorenzi H."/>
            <person name="Galac M."/>
        </authorList>
    </citation>
    <scope>NUCLEOTIDE SEQUENCE [LARGE SCALE GENOMIC DNA]</scope>
    <source>
        <strain evidence="2 3">EAF2021</strain>
    </source>
</reference>
<gene>
    <name evidence="2" type="ORF">M9Y10_012681</name>
</gene>
<dbReference type="Pfam" id="PF01048">
    <property type="entry name" value="PNP_UDP_1"/>
    <property type="match status" value="1"/>
</dbReference>
<dbReference type="EMBL" id="JAPFFF010000018">
    <property type="protein sequence ID" value="KAK8860989.1"/>
    <property type="molecule type" value="Genomic_DNA"/>
</dbReference>
<evidence type="ECO:0000259" key="1">
    <source>
        <dbReference type="Pfam" id="PF01048"/>
    </source>
</evidence>
<keyword evidence="3" id="KW-1185">Reference proteome</keyword>
<dbReference type="PANTHER" id="PTHR43691:SF14">
    <property type="entry name" value="URIDINE PHOSPHORYLASE"/>
    <property type="match status" value="1"/>
</dbReference>
<proteinExistence type="predicted"/>
<dbReference type="Gene3D" id="3.40.50.1580">
    <property type="entry name" value="Nucleoside phosphorylase domain"/>
    <property type="match status" value="1"/>
</dbReference>
<accession>A0ABR2IE56</accession>
<comment type="caution">
    <text evidence="2">The sequence shown here is derived from an EMBL/GenBank/DDBJ whole genome shotgun (WGS) entry which is preliminary data.</text>
</comment>
<organism evidence="2 3">
    <name type="scientific">Tritrichomonas musculus</name>
    <dbReference type="NCBI Taxonomy" id="1915356"/>
    <lineage>
        <taxon>Eukaryota</taxon>
        <taxon>Metamonada</taxon>
        <taxon>Parabasalia</taxon>
        <taxon>Tritrichomonadida</taxon>
        <taxon>Tritrichomonadidae</taxon>
        <taxon>Tritrichomonas</taxon>
    </lineage>
</organism>
<dbReference type="CDD" id="cd17769">
    <property type="entry name" value="NP_TgUP-like"/>
    <property type="match status" value="1"/>
</dbReference>
<dbReference type="InterPro" id="IPR000845">
    <property type="entry name" value="Nucleoside_phosphorylase_d"/>
</dbReference>
<dbReference type="SUPFAM" id="SSF53167">
    <property type="entry name" value="Purine and uridine phosphorylases"/>
    <property type="match status" value="1"/>
</dbReference>